<accession>A0AAE4SKK2</accession>
<feature type="coiled-coil region" evidence="1">
    <location>
        <begin position="79"/>
        <end position="134"/>
    </location>
</feature>
<dbReference type="AlphaFoldDB" id="A0AAE4SKK2"/>
<reference evidence="2" key="1">
    <citation type="submission" date="2023-10" db="EMBL/GenBank/DDBJ databases">
        <title>Surveillance and assessment of the effects of hospital wastewater treatment on clearance of pathogenic bacterial and antimicrobial resistance genes.</title>
        <authorList>
            <person name="Wu Y."/>
        </authorList>
    </citation>
    <scope>NUCLEOTIDE SEQUENCE</scope>
    <source>
        <strain evidence="2">23-M-SY-8</strain>
    </source>
</reference>
<keyword evidence="1" id="KW-0175">Coiled coil</keyword>
<dbReference type="Proteomes" id="UP001187239">
    <property type="component" value="Unassembled WGS sequence"/>
</dbReference>
<gene>
    <name evidence="2" type="ORF">RZO73_29665</name>
</gene>
<sequence>MAWHTVKDTLKLTGRSRSQLYRDMKKGLVSYRTGKDGRREFDTCELIRAYGELRTEETVKRHKKGQQEIDDTPAEHPQLKEIQQQLTALQQTVTLMLEDKSTREAELRQHDEERTQLLAEISRLNEDLEQEKKRSLWSRLFRRDIEEKNREK</sequence>
<evidence type="ECO:0000256" key="1">
    <source>
        <dbReference type="SAM" id="Coils"/>
    </source>
</evidence>
<evidence type="ECO:0000313" key="2">
    <source>
        <dbReference type="EMBL" id="MDV0614646.1"/>
    </source>
</evidence>
<comment type="caution">
    <text evidence="2">The sequence shown here is derived from an EMBL/GenBank/DDBJ whole genome shotgun (WGS) entry which is preliminary data.</text>
</comment>
<proteinExistence type="predicted"/>
<name>A0AAE4SKK2_9ENTR</name>
<organism evidence="2 3">
    <name type="scientific">Klebsiella quasipneumoniae subsp. similipneumoniae</name>
    <dbReference type="NCBI Taxonomy" id="1463164"/>
    <lineage>
        <taxon>Bacteria</taxon>
        <taxon>Pseudomonadati</taxon>
        <taxon>Pseudomonadota</taxon>
        <taxon>Gammaproteobacteria</taxon>
        <taxon>Enterobacterales</taxon>
        <taxon>Enterobacteriaceae</taxon>
        <taxon>Klebsiella/Raoultella group</taxon>
        <taxon>Klebsiella</taxon>
        <taxon>Klebsiella pneumoniae complex</taxon>
    </lineage>
</organism>
<dbReference type="RefSeq" id="WP_316938789.1">
    <property type="nucleotide sequence ID" value="NZ_JAWHXQ010000054.1"/>
</dbReference>
<dbReference type="EMBL" id="JAWHXQ010000054">
    <property type="protein sequence ID" value="MDV0614646.1"/>
    <property type="molecule type" value="Genomic_DNA"/>
</dbReference>
<evidence type="ECO:0000313" key="3">
    <source>
        <dbReference type="Proteomes" id="UP001187239"/>
    </source>
</evidence>
<protein>
    <submittedName>
        <fullName evidence="2">Entry exclusion protein 1</fullName>
    </submittedName>
</protein>